<evidence type="ECO:0000313" key="1">
    <source>
        <dbReference type="EMBL" id="MPC85273.1"/>
    </source>
</evidence>
<accession>A0A5B7ISC9</accession>
<dbReference type="EMBL" id="VSRR010067888">
    <property type="protein sequence ID" value="MPC85273.1"/>
    <property type="molecule type" value="Genomic_DNA"/>
</dbReference>
<protein>
    <submittedName>
        <fullName evidence="1">Uncharacterized protein</fullName>
    </submittedName>
</protein>
<sequence length="80" mass="8623">MGQVRAPPPKCHPRHNAGQAAATAAGSLSTLTSLSLLLRIPLTKSVRFLSNIRSKLPLTFLNAIFEGRHTPDTRPTLATH</sequence>
<name>A0A5B7ISC9_PORTR</name>
<proteinExistence type="predicted"/>
<gene>
    <name evidence="1" type="ORF">E2C01_080039</name>
</gene>
<reference evidence="1 2" key="1">
    <citation type="submission" date="2019-05" db="EMBL/GenBank/DDBJ databases">
        <title>Another draft genome of Portunus trituberculatus and its Hox gene families provides insights of decapod evolution.</title>
        <authorList>
            <person name="Jeong J.-H."/>
            <person name="Song I."/>
            <person name="Kim S."/>
            <person name="Choi T."/>
            <person name="Kim D."/>
            <person name="Ryu S."/>
            <person name="Kim W."/>
        </authorList>
    </citation>
    <scope>NUCLEOTIDE SEQUENCE [LARGE SCALE GENOMIC DNA]</scope>
    <source>
        <tissue evidence="1">Muscle</tissue>
    </source>
</reference>
<comment type="caution">
    <text evidence="1">The sequence shown here is derived from an EMBL/GenBank/DDBJ whole genome shotgun (WGS) entry which is preliminary data.</text>
</comment>
<organism evidence="1 2">
    <name type="scientific">Portunus trituberculatus</name>
    <name type="common">Swimming crab</name>
    <name type="synonym">Neptunus trituberculatus</name>
    <dbReference type="NCBI Taxonomy" id="210409"/>
    <lineage>
        <taxon>Eukaryota</taxon>
        <taxon>Metazoa</taxon>
        <taxon>Ecdysozoa</taxon>
        <taxon>Arthropoda</taxon>
        <taxon>Crustacea</taxon>
        <taxon>Multicrustacea</taxon>
        <taxon>Malacostraca</taxon>
        <taxon>Eumalacostraca</taxon>
        <taxon>Eucarida</taxon>
        <taxon>Decapoda</taxon>
        <taxon>Pleocyemata</taxon>
        <taxon>Brachyura</taxon>
        <taxon>Eubrachyura</taxon>
        <taxon>Portunoidea</taxon>
        <taxon>Portunidae</taxon>
        <taxon>Portuninae</taxon>
        <taxon>Portunus</taxon>
    </lineage>
</organism>
<keyword evidence="2" id="KW-1185">Reference proteome</keyword>
<dbReference type="AlphaFoldDB" id="A0A5B7ISC9"/>
<dbReference type="Proteomes" id="UP000324222">
    <property type="component" value="Unassembled WGS sequence"/>
</dbReference>
<evidence type="ECO:0000313" key="2">
    <source>
        <dbReference type="Proteomes" id="UP000324222"/>
    </source>
</evidence>